<evidence type="ECO:0000313" key="9">
    <source>
        <dbReference type="Proteomes" id="UP001596203"/>
    </source>
</evidence>
<dbReference type="GO" id="GO:0009007">
    <property type="term" value="F:site-specific DNA-methyltransferase (adenine-specific) activity"/>
    <property type="evidence" value="ECO:0007669"/>
    <property type="project" value="UniProtKB-EC"/>
</dbReference>
<evidence type="ECO:0000256" key="5">
    <source>
        <dbReference type="ARBA" id="ARBA00047942"/>
    </source>
</evidence>
<dbReference type="PANTHER" id="PTHR33841">
    <property type="entry name" value="DNA METHYLTRANSFERASE YEEA-RELATED"/>
    <property type="match status" value="1"/>
</dbReference>
<dbReference type="GO" id="GO:0032259">
    <property type="term" value="P:methylation"/>
    <property type="evidence" value="ECO:0007669"/>
    <property type="project" value="UniProtKB-KW"/>
</dbReference>
<feature type="domain" description="DUF7008" evidence="7">
    <location>
        <begin position="817"/>
        <end position="1189"/>
    </location>
</feature>
<comment type="caution">
    <text evidence="8">The sequence shown here is derived from an EMBL/GenBank/DDBJ whole genome shotgun (WGS) entry which is preliminary data.</text>
</comment>
<comment type="catalytic activity">
    <reaction evidence="5">
        <text>a 2'-deoxyadenosine in DNA + S-adenosyl-L-methionine = an N(6)-methyl-2'-deoxyadenosine in DNA + S-adenosyl-L-homocysteine + H(+)</text>
        <dbReference type="Rhea" id="RHEA:15197"/>
        <dbReference type="Rhea" id="RHEA-COMP:12418"/>
        <dbReference type="Rhea" id="RHEA-COMP:12419"/>
        <dbReference type="ChEBI" id="CHEBI:15378"/>
        <dbReference type="ChEBI" id="CHEBI:57856"/>
        <dbReference type="ChEBI" id="CHEBI:59789"/>
        <dbReference type="ChEBI" id="CHEBI:90615"/>
        <dbReference type="ChEBI" id="CHEBI:90616"/>
        <dbReference type="EC" id="2.1.1.72"/>
    </reaction>
</comment>
<evidence type="ECO:0000256" key="2">
    <source>
        <dbReference type="ARBA" id="ARBA00022603"/>
    </source>
</evidence>
<evidence type="ECO:0000256" key="4">
    <source>
        <dbReference type="ARBA" id="ARBA00022691"/>
    </source>
</evidence>
<dbReference type="PRINTS" id="PR00507">
    <property type="entry name" value="N12N6MTFRASE"/>
</dbReference>
<organism evidence="8 9">
    <name type="scientific">Plantactinospora solaniradicis</name>
    <dbReference type="NCBI Taxonomy" id="1723736"/>
    <lineage>
        <taxon>Bacteria</taxon>
        <taxon>Bacillati</taxon>
        <taxon>Actinomycetota</taxon>
        <taxon>Actinomycetes</taxon>
        <taxon>Micromonosporales</taxon>
        <taxon>Micromonosporaceae</taxon>
        <taxon>Plantactinospora</taxon>
    </lineage>
</organism>
<dbReference type="InterPro" id="IPR011639">
    <property type="entry name" value="MethylTrfase_TaqI-like_dom"/>
</dbReference>
<sequence length="1193" mass="135404">MIDRRALLKDLQGQVKALEKDLVEQIGDSGEHYEKLRPEYDRAFGLKRTAATWPAWRDERVTQTAVAWVLGSVFVRFCEDNGLFGDVCYLAGPEKDRAVLAEESQDDYFRQHREKTDRDWLLASFEHIGGTQAGRLLFDPEHNPAYRIPISHDAAKALITFWRRRDQAGTLVHDFTDPEWGTRFLGDLYQDLSEAARKRYALLQTPEFVEEFILDLTLTPAINEFGHETIKAIDPTCGSGHFLLGIFRRLMKEWEEQDPERDRWEMVRAALESVHGVDINPFAVAIARFRLLIEAMRAAHFADFQHIRSYAFPIQIAIGDSLIKNRQGTLFDDVDELADFRYAVEDLDNFPGLLREGFYHVVVGNPPYIVPKDKRLSELYRKLYSTCYRQYALSVPFAQRLFRLAKRPEMDGRGSGHVGQITANSFMKREFGRVLIQQFFSNEVDLTHVIDTSGAYIPGHGTPTVILVGRHRKNNRAGTIRTVMSIRGEAEEPPVPENGKVWRAIVTQYSVADSESDWVSVSDLPRDRLSAFPWSLAGGGARDVMDAMGEAAGGTVSGAVELIGRTTHTGSDESYFAPLGTWRRFGIGDANRVPLVTGEAVRDWSIVLDTESIFPYDGKFRASLADLQAEKVLWLTRSLLAARREPGGTHEEIGLTWYEWSRWHPERYSVPLGIAMAFIGTHNQFVLDRGGKVFKQSTPVIKLPAGSSELDHLRLLGLLNSSTACFWLKQVSHDKGSQSGTGGFMHDEWERFYEFTSTKLQEFPLPKTYPLGLARELDAAAQRLATVSPVAVAAEAVPTRERLSAAEAEWKLTRGRMIALQEELDWQVYHQYGLLPDELIAPSESVPELRLGERSFEIVFARKMALGTAETVWFARHGSTPITALPEHWAPEYRAVVEKRIAVIEQNRYLALIERPECKRRWATEGWDRMLDKALRAWLLDRCEARELWYAPDEDGVPQPRQLSIAQLADELHRDPNFLAVADLYDPGKELSTLLAELIEPEHVPYLAALRYTAAGLEKRAGWENVWDLQRQEDAAPDEPAKRKIRDQIPVPEKYKPADFRKNSYWSNRGKLDVPKERFISYPQAGRDNDPSLLIGWAGWDHREQAQALAVLIVQRDEQSGWSAEKLTSLLAGLREVMPWVKQWHGEFDPDIGDSPHAVYEGFLADRLNTHGLTHDDLAAWRFGAAAGRRRGA</sequence>
<keyword evidence="4" id="KW-0949">S-adenosyl-L-methionine</keyword>
<dbReference type="Pfam" id="PF22654">
    <property type="entry name" value="DUF7008"/>
    <property type="match status" value="1"/>
</dbReference>
<dbReference type="InterPro" id="IPR054277">
    <property type="entry name" value="DUF7008"/>
</dbReference>
<evidence type="ECO:0000256" key="3">
    <source>
        <dbReference type="ARBA" id="ARBA00022679"/>
    </source>
</evidence>
<name>A0ABW1KI13_9ACTN</name>
<feature type="domain" description="Type II methyltransferase M.TaqI-like" evidence="6">
    <location>
        <begin position="273"/>
        <end position="453"/>
    </location>
</feature>
<evidence type="ECO:0000259" key="7">
    <source>
        <dbReference type="Pfam" id="PF22654"/>
    </source>
</evidence>
<dbReference type="EMBL" id="JBHSPR010000032">
    <property type="protein sequence ID" value="MFC6020418.1"/>
    <property type="molecule type" value="Genomic_DNA"/>
</dbReference>
<protein>
    <recommendedName>
        <fullName evidence="1">site-specific DNA-methyltransferase (adenine-specific)</fullName>
        <ecNumber evidence="1">2.1.1.72</ecNumber>
    </recommendedName>
</protein>
<dbReference type="PROSITE" id="PS00092">
    <property type="entry name" value="N6_MTASE"/>
    <property type="match status" value="1"/>
</dbReference>
<accession>A0ABW1KI13</accession>
<keyword evidence="3 8" id="KW-0808">Transferase</keyword>
<dbReference type="RefSeq" id="WP_377427583.1">
    <property type="nucleotide sequence ID" value="NZ_JBHSPR010000032.1"/>
</dbReference>
<dbReference type="PANTHER" id="PTHR33841:SF1">
    <property type="entry name" value="DNA METHYLTRANSFERASE A"/>
    <property type="match status" value="1"/>
</dbReference>
<proteinExistence type="predicted"/>
<reference evidence="9" key="1">
    <citation type="journal article" date="2019" name="Int. J. Syst. Evol. Microbiol.">
        <title>The Global Catalogue of Microorganisms (GCM) 10K type strain sequencing project: providing services to taxonomists for standard genome sequencing and annotation.</title>
        <authorList>
            <consortium name="The Broad Institute Genomics Platform"/>
            <consortium name="The Broad Institute Genome Sequencing Center for Infectious Disease"/>
            <person name="Wu L."/>
            <person name="Ma J."/>
        </authorList>
    </citation>
    <scope>NUCLEOTIDE SEQUENCE [LARGE SCALE GENOMIC DNA]</scope>
    <source>
        <strain evidence="9">ZS-35-S2</strain>
    </source>
</reference>
<dbReference type="Proteomes" id="UP001596203">
    <property type="component" value="Unassembled WGS sequence"/>
</dbReference>
<evidence type="ECO:0000256" key="1">
    <source>
        <dbReference type="ARBA" id="ARBA00011900"/>
    </source>
</evidence>
<dbReference type="Pfam" id="PF07669">
    <property type="entry name" value="Eco57I"/>
    <property type="match status" value="1"/>
</dbReference>
<dbReference type="NCBIfam" id="NF033451">
    <property type="entry name" value="BREX_2_MTaseX"/>
    <property type="match status" value="1"/>
</dbReference>
<dbReference type="EC" id="2.1.1.72" evidence="1"/>
<dbReference type="SUPFAM" id="SSF53335">
    <property type="entry name" value="S-adenosyl-L-methionine-dependent methyltransferases"/>
    <property type="match status" value="1"/>
</dbReference>
<dbReference type="InterPro" id="IPR002052">
    <property type="entry name" value="DNA_methylase_N6_adenine_CS"/>
</dbReference>
<keyword evidence="9" id="KW-1185">Reference proteome</keyword>
<evidence type="ECO:0000313" key="8">
    <source>
        <dbReference type="EMBL" id="MFC6020418.1"/>
    </source>
</evidence>
<evidence type="ECO:0000259" key="6">
    <source>
        <dbReference type="Pfam" id="PF07669"/>
    </source>
</evidence>
<dbReference type="InterPro" id="IPR050953">
    <property type="entry name" value="N4_N6_ade-DNA_methylase"/>
</dbReference>
<dbReference type="Gene3D" id="3.40.50.150">
    <property type="entry name" value="Vaccinia Virus protein VP39"/>
    <property type="match status" value="1"/>
</dbReference>
<gene>
    <name evidence="8" type="primary">pglX</name>
    <name evidence="8" type="ORF">ACFP2T_30140</name>
</gene>
<keyword evidence="2 8" id="KW-0489">Methyltransferase</keyword>
<dbReference type="InterPro" id="IPR029063">
    <property type="entry name" value="SAM-dependent_MTases_sf"/>
</dbReference>